<dbReference type="InterPro" id="IPR000073">
    <property type="entry name" value="AB_hydrolase_1"/>
</dbReference>
<evidence type="ECO:0000256" key="1">
    <source>
        <dbReference type="ARBA" id="ARBA00022801"/>
    </source>
</evidence>
<accession>A0A285S5F0</accession>
<dbReference type="PRINTS" id="PR00412">
    <property type="entry name" value="EPOXHYDRLASE"/>
</dbReference>
<dbReference type="AlphaFoldDB" id="A0A285S5F0"/>
<name>A0A285S5F0_9RHOB</name>
<dbReference type="GO" id="GO:0016787">
    <property type="term" value="F:hydrolase activity"/>
    <property type="evidence" value="ECO:0007669"/>
    <property type="project" value="UniProtKB-KW"/>
</dbReference>
<dbReference type="InterPro" id="IPR000639">
    <property type="entry name" value="Epox_hydrolase-like"/>
</dbReference>
<dbReference type="Pfam" id="PF12697">
    <property type="entry name" value="Abhydrolase_6"/>
    <property type="match status" value="1"/>
</dbReference>
<evidence type="ECO:0000313" key="4">
    <source>
        <dbReference type="Proteomes" id="UP000219111"/>
    </source>
</evidence>
<keyword evidence="1" id="KW-0378">Hydrolase</keyword>
<dbReference type="PRINTS" id="PR00111">
    <property type="entry name" value="ABHYDROLASE"/>
</dbReference>
<gene>
    <name evidence="3" type="ORF">SAMN05877831_1032</name>
</gene>
<dbReference type="PANTHER" id="PTHR46118">
    <property type="entry name" value="PROTEIN ABHD11"/>
    <property type="match status" value="1"/>
</dbReference>
<keyword evidence="4" id="KW-1185">Reference proteome</keyword>
<dbReference type="EMBL" id="OBMT01000003">
    <property type="protein sequence ID" value="SOC01785.1"/>
    <property type="molecule type" value="Genomic_DNA"/>
</dbReference>
<feature type="domain" description="AB hydrolase-1" evidence="2">
    <location>
        <begin position="19"/>
        <end position="254"/>
    </location>
</feature>
<proteinExistence type="predicted"/>
<dbReference type="InterPro" id="IPR029058">
    <property type="entry name" value="AB_hydrolase_fold"/>
</dbReference>
<dbReference type="Gene3D" id="3.40.50.1820">
    <property type="entry name" value="alpha/beta hydrolase"/>
    <property type="match status" value="1"/>
</dbReference>
<evidence type="ECO:0000313" key="3">
    <source>
        <dbReference type="EMBL" id="SOC01785.1"/>
    </source>
</evidence>
<dbReference type="PANTHER" id="PTHR46118:SF4">
    <property type="entry name" value="PROTEIN ABHD11"/>
    <property type="match status" value="1"/>
</dbReference>
<dbReference type="SUPFAM" id="SSF53474">
    <property type="entry name" value="alpha/beta-Hydrolases"/>
    <property type="match status" value="1"/>
</dbReference>
<dbReference type="Proteomes" id="UP000219111">
    <property type="component" value="Unassembled WGS sequence"/>
</dbReference>
<evidence type="ECO:0000259" key="2">
    <source>
        <dbReference type="Pfam" id="PF12697"/>
    </source>
</evidence>
<organism evidence="3 4">
    <name type="scientific">Rhodobacter maris</name>
    <dbReference type="NCBI Taxonomy" id="446682"/>
    <lineage>
        <taxon>Bacteria</taxon>
        <taxon>Pseudomonadati</taxon>
        <taxon>Pseudomonadota</taxon>
        <taxon>Alphaproteobacteria</taxon>
        <taxon>Rhodobacterales</taxon>
        <taxon>Rhodobacter group</taxon>
        <taxon>Rhodobacter</taxon>
    </lineage>
</organism>
<sequence>MSLMLHVIAHGPETALPPLLIAPGLFGSGRNWGVIAKHLSAARRVLALDMRNHGESFWAESHTYPELAADIAGVIEAEGRACDLLGHSMGGKAAMMLALTRPGLVERLVVADMAPVPYRHGAAHGGLIAAMKALKIDDLTTRGEADRRLAETVTDPGTRAFLLQSLDLRAAPVRWKFNLDALQANLPDILDWPALPAGAKPYEGPALFLSGANSEYMRDEYNEKIRALFPHADFQGIEGAGHWLHAEKPRQVEAAIAAFLAR</sequence>
<protein>
    <submittedName>
        <fullName evidence="3">Pimeloyl-ACP methyl ester carboxylesterase</fullName>
    </submittedName>
</protein>
<reference evidence="4" key="1">
    <citation type="submission" date="2017-08" db="EMBL/GenBank/DDBJ databases">
        <authorList>
            <person name="Varghese N."/>
            <person name="Submissions S."/>
        </authorList>
    </citation>
    <scope>NUCLEOTIDE SEQUENCE [LARGE SCALE GENOMIC DNA]</scope>
    <source>
        <strain evidence="4">JA276</strain>
    </source>
</reference>